<keyword evidence="6" id="KW-0560">Oxidoreductase</keyword>
<sequence length="795" mass="84701">MSTLPSSPDTAHAQQPGPSHSPLHAPAPHESGLKHTSGEALYVDDLPSPPGMLVGHLVTSTHAHARILRRDASRARELPGVHAVLLAEDIPGDNQVGPVVHDEPLMAVDEVLFLGQTVALVLAENAAVARRAAALVEVEYEPLPALLSIKAAVDAGSFLTTPHVIGRGDPDAALAAAPVRISGECMTGAQDHFYLETQASLAVSGEDDTVHLWSSTQHPSEVQAIVAGVLGVGRHHVVVEVPRMGGGFGGKETQAAPFAALAALGARATGRPVKVWLNRDQDMAFTGKRHPFWGHYEAGLDSEGRLLALNVELVSDGGWSTDLSHAILDRALFHLDNAYFVPALRFTGRVARTNLPSNTAFRGFGGPQGMFVMEEVLNRAAELLGLDPAVVRERNYYREAPAQLTPYGQAVEGNRLPRIHAELMASSDYARRRAEIEAFNKGSRWTKRGIGFQPVKFGISFTTSFLNQAGALVVVYTDGSVQLNHGGTEMGQGLHTKMRAVCAHELGVPPERVRVMNTATDKVPNTSATAASSGSDLNGMAVKQACEVIRERLRPVAARLLQAERGGEVDALAFTGGRVFLPARPERSVSFAEVVHAAYLAQVSLSSTGYYRTPDISYDRVAGRGKPFHYYAFGAAVVEVEVSGLTGEHRVRRVDILHDVGTSLVPSIDRGQVEGAFIQGVGWLTCEEVLFDAKGRLVTHSPDTYKIPAVGDAPEDFRVALLERAPQDSTIHGSKAVGEPPFMLAIGAVTALRHAVAAFGPSRTPVELASPATPEAILRAVEVARAAGALPDGKD</sequence>
<dbReference type="GO" id="GO:0051537">
    <property type="term" value="F:2 iron, 2 sulfur cluster binding"/>
    <property type="evidence" value="ECO:0007669"/>
    <property type="project" value="UniProtKB-KW"/>
</dbReference>
<evidence type="ECO:0000256" key="9">
    <source>
        <dbReference type="ARBA" id="ARBA00034078"/>
    </source>
</evidence>
<organism evidence="13 14">
    <name type="scientific">Archangium violaceum Cb vi76</name>
    <dbReference type="NCBI Taxonomy" id="1406225"/>
    <lineage>
        <taxon>Bacteria</taxon>
        <taxon>Pseudomonadati</taxon>
        <taxon>Myxococcota</taxon>
        <taxon>Myxococcia</taxon>
        <taxon>Myxococcales</taxon>
        <taxon>Cystobacterineae</taxon>
        <taxon>Archangiaceae</taxon>
        <taxon>Archangium</taxon>
    </lineage>
</organism>
<dbReference type="InterPro" id="IPR000674">
    <property type="entry name" value="Ald_Oxase/Xan_DH_a/b"/>
</dbReference>
<dbReference type="SMART" id="SM01008">
    <property type="entry name" value="Ald_Xan_dh_C"/>
    <property type="match status" value="1"/>
</dbReference>
<feature type="compositionally biased region" description="Polar residues" evidence="11">
    <location>
        <begin position="1"/>
        <end position="13"/>
    </location>
</feature>
<dbReference type="PANTHER" id="PTHR45444:SF3">
    <property type="entry name" value="XANTHINE DEHYDROGENASE"/>
    <property type="match status" value="1"/>
</dbReference>
<evidence type="ECO:0000313" key="14">
    <source>
        <dbReference type="Proteomes" id="UP000028547"/>
    </source>
</evidence>
<dbReference type="InterPro" id="IPR037165">
    <property type="entry name" value="AldOxase/xan_DH_Mopterin-bd_sf"/>
</dbReference>
<keyword evidence="8" id="KW-0411">Iron-sulfur</keyword>
<dbReference type="Pfam" id="PF02738">
    <property type="entry name" value="MoCoBD_1"/>
    <property type="match status" value="1"/>
</dbReference>
<evidence type="ECO:0000256" key="6">
    <source>
        <dbReference type="ARBA" id="ARBA00023002"/>
    </source>
</evidence>
<dbReference type="GO" id="GO:0005506">
    <property type="term" value="F:iron ion binding"/>
    <property type="evidence" value="ECO:0007669"/>
    <property type="project" value="InterPro"/>
</dbReference>
<evidence type="ECO:0000256" key="4">
    <source>
        <dbReference type="ARBA" id="ARBA00022714"/>
    </source>
</evidence>
<accession>A0A084SW70</accession>
<dbReference type="Proteomes" id="UP000028547">
    <property type="component" value="Unassembled WGS sequence"/>
</dbReference>
<reference evidence="13 14" key="1">
    <citation type="submission" date="2014-07" db="EMBL/GenBank/DDBJ databases">
        <title>Draft Genome Sequence of Gephyronic Acid Producer, Cystobacter violaceus Strain Cb vi76.</title>
        <authorList>
            <person name="Stevens D.C."/>
            <person name="Young J."/>
            <person name="Carmichael R."/>
            <person name="Tan J."/>
            <person name="Taylor R.E."/>
        </authorList>
    </citation>
    <scope>NUCLEOTIDE SEQUENCE [LARGE SCALE GENOMIC DNA]</scope>
    <source>
        <strain evidence="13 14">Cb vi76</strain>
    </source>
</reference>
<comment type="similarity">
    <text evidence="3">Belongs to the xanthine dehydrogenase family.</text>
</comment>
<feature type="region of interest" description="Disordered" evidence="11">
    <location>
        <begin position="1"/>
        <end position="34"/>
    </location>
</feature>
<proteinExistence type="inferred from homology"/>
<comment type="caution">
    <text evidence="13">The sequence shown here is derived from an EMBL/GenBank/DDBJ whole genome shotgun (WGS) entry which is preliminary data.</text>
</comment>
<dbReference type="FunFam" id="3.30.365.10:FF:000001">
    <property type="entry name" value="Xanthine dehydrogenase oxidase"/>
    <property type="match status" value="1"/>
</dbReference>
<dbReference type="EMBL" id="JPMI01000080">
    <property type="protein sequence ID" value="KFA92705.1"/>
    <property type="molecule type" value="Genomic_DNA"/>
</dbReference>
<evidence type="ECO:0000256" key="7">
    <source>
        <dbReference type="ARBA" id="ARBA00023004"/>
    </source>
</evidence>
<dbReference type="Gene3D" id="3.90.1170.50">
    <property type="entry name" value="Aldehyde oxidase/xanthine dehydrogenase, a/b hammerhead"/>
    <property type="match status" value="1"/>
</dbReference>
<evidence type="ECO:0000256" key="2">
    <source>
        <dbReference type="ARBA" id="ARBA00001974"/>
    </source>
</evidence>
<comment type="cofactor">
    <cofactor evidence="1">
        <name>Mo-molybdopterin</name>
        <dbReference type="ChEBI" id="CHEBI:71302"/>
    </cofactor>
</comment>
<dbReference type="SUPFAM" id="SSF54665">
    <property type="entry name" value="CO dehydrogenase molybdoprotein N-domain-like"/>
    <property type="match status" value="1"/>
</dbReference>
<feature type="compositionally biased region" description="Low complexity" evidence="11">
    <location>
        <begin position="16"/>
        <end position="30"/>
    </location>
</feature>
<comment type="cofactor">
    <cofactor evidence="10">
        <name>Mo-molybdopterin cytosine dinucleotide</name>
        <dbReference type="ChEBI" id="CHEBI:71308"/>
    </cofactor>
</comment>
<keyword evidence="5" id="KW-0479">Metal-binding</keyword>
<dbReference type="RefSeq" id="WP_043394436.1">
    <property type="nucleotide sequence ID" value="NZ_JPMI01000080.1"/>
</dbReference>
<dbReference type="Pfam" id="PF20256">
    <property type="entry name" value="MoCoBD_2"/>
    <property type="match status" value="1"/>
</dbReference>
<feature type="domain" description="Aldehyde oxidase/xanthine dehydrogenase a/b hammerhead" evidence="12">
    <location>
        <begin position="37"/>
        <end position="144"/>
    </location>
</feature>
<keyword evidence="4" id="KW-0001">2Fe-2S</keyword>
<dbReference type="NCBIfam" id="TIGR02965">
    <property type="entry name" value="xanthine_xdhB"/>
    <property type="match status" value="1"/>
</dbReference>
<comment type="cofactor">
    <cofactor evidence="2">
        <name>FAD</name>
        <dbReference type="ChEBI" id="CHEBI:57692"/>
    </cofactor>
</comment>
<evidence type="ECO:0000259" key="12">
    <source>
        <dbReference type="SMART" id="SM01008"/>
    </source>
</evidence>
<evidence type="ECO:0000256" key="3">
    <source>
        <dbReference type="ARBA" id="ARBA00006849"/>
    </source>
</evidence>
<protein>
    <submittedName>
        <fullName evidence="13">Xanthine dehydrogenase</fullName>
    </submittedName>
</protein>
<dbReference type="FunFam" id="3.90.1170.50:FF:000001">
    <property type="entry name" value="Aldehyde oxidase 1"/>
    <property type="match status" value="1"/>
</dbReference>
<dbReference type="InterPro" id="IPR014309">
    <property type="entry name" value="Xanthine_DH_Mopterin-bd_su"/>
</dbReference>
<evidence type="ECO:0000256" key="8">
    <source>
        <dbReference type="ARBA" id="ARBA00023014"/>
    </source>
</evidence>
<name>A0A084SW70_9BACT</name>
<gene>
    <name evidence="13" type="ORF">Q664_13995</name>
</gene>
<dbReference type="InterPro" id="IPR016208">
    <property type="entry name" value="Ald_Oxase/xanthine_DH-like"/>
</dbReference>
<dbReference type="PANTHER" id="PTHR45444">
    <property type="entry name" value="XANTHINE DEHYDROGENASE"/>
    <property type="match status" value="1"/>
</dbReference>
<dbReference type="AlphaFoldDB" id="A0A084SW70"/>
<dbReference type="FunFam" id="3.30.365.10:FF:000002">
    <property type="entry name" value="Xanthine dehydrogenase oxidase"/>
    <property type="match status" value="1"/>
</dbReference>
<comment type="cofactor">
    <cofactor evidence="9">
        <name>[2Fe-2S] cluster</name>
        <dbReference type="ChEBI" id="CHEBI:190135"/>
    </cofactor>
</comment>
<evidence type="ECO:0000313" key="13">
    <source>
        <dbReference type="EMBL" id="KFA92705.1"/>
    </source>
</evidence>
<dbReference type="Gene3D" id="3.30.365.10">
    <property type="entry name" value="Aldehyde oxidase/xanthine dehydrogenase, molybdopterin binding domain"/>
    <property type="match status" value="4"/>
</dbReference>
<dbReference type="GO" id="GO:0030151">
    <property type="term" value="F:molybdenum ion binding"/>
    <property type="evidence" value="ECO:0007669"/>
    <property type="project" value="InterPro"/>
</dbReference>
<dbReference type="GO" id="GO:0016491">
    <property type="term" value="F:oxidoreductase activity"/>
    <property type="evidence" value="ECO:0007669"/>
    <property type="project" value="UniProtKB-KW"/>
</dbReference>
<keyword evidence="7" id="KW-0408">Iron</keyword>
<dbReference type="InterPro" id="IPR008274">
    <property type="entry name" value="AldOxase/xan_DH_MoCoBD1"/>
</dbReference>
<dbReference type="SUPFAM" id="SSF56003">
    <property type="entry name" value="Molybdenum cofactor-binding domain"/>
    <property type="match status" value="1"/>
</dbReference>
<dbReference type="InterPro" id="IPR046867">
    <property type="entry name" value="AldOxase/xan_DH_MoCoBD2"/>
</dbReference>
<dbReference type="Pfam" id="PF01315">
    <property type="entry name" value="Ald_Xan_dh_C"/>
    <property type="match status" value="1"/>
</dbReference>
<evidence type="ECO:0000256" key="5">
    <source>
        <dbReference type="ARBA" id="ARBA00022723"/>
    </source>
</evidence>
<dbReference type="InterPro" id="IPR036856">
    <property type="entry name" value="Ald_Oxase/Xan_DH_a/b_sf"/>
</dbReference>
<evidence type="ECO:0000256" key="10">
    <source>
        <dbReference type="ARBA" id="ARBA00053029"/>
    </source>
</evidence>
<evidence type="ECO:0000256" key="11">
    <source>
        <dbReference type="SAM" id="MobiDB-lite"/>
    </source>
</evidence>
<evidence type="ECO:0000256" key="1">
    <source>
        <dbReference type="ARBA" id="ARBA00001924"/>
    </source>
</evidence>